<dbReference type="InterPro" id="IPR049609">
    <property type="entry name" value="Syp1-like_MHD"/>
</dbReference>
<evidence type="ECO:0000259" key="2">
    <source>
        <dbReference type="PROSITE" id="PS51072"/>
    </source>
</evidence>
<feature type="compositionally biased region" description="Low complexity" evidence="1">
    <location>
        <begin position="623"/>
        <end position="677"/>
    </location>
</feature>
<dbReference type="InterPro" id="IPR027267">
    <property type="entry name" value="AH/BAR_dom_sf"/>
</dbReference>
<feature type="compositionally biased region" description="Polar residues" evidence="1">
    <location>
        <begin position="303"/>
        <end position="336"/>
    </location>
</feature>
<dbReference type="InterPro" id="IPR018808">
    <property type="entry name" value="Muniscin_C"/>
</dbReference>
<evidence type="ECO:0000256" key="1">
    <source>
        <dbReference type="SAM" id="MobiDB-lite"/>
    </source>
</evidence>
<dbReference type="KEGG" id="dha:DEHA2D03212g"/>
<evidence type="ECO:0000313" key="3">
    <source>
        <dbReference type="EMBL" id="CAG86742.2"/>
    </source>
</evidence>
<dbReference type="HOGENOM" id="CLU_010039_0_0_1"/>
<dbReference type="Proteomes" id="UP000000599">
    <property type="component" value="Chromosome D"/>
</dbReference>
<dbReference type="STRING" id="284592.Q6BT63"/>
<feature type="compositionally biased region" description="Polar residues" evidence="1">
    <location>
        <begin position="348"/>
        <end position="357"/>
    </location>
</feature>
<evidence type="ECO:0000313" key="4">
    <source>
        <dbReference type="Proteomes" id="UP000000599"/>
    </source>
</evidence>
<feature type="compositionally biased region" description="Polar residues" evidence="1">
    <location>
        <begin position="479"/>
        <end position="490"/>
    </location>
</feature>
<feature type="region of interest" description="Disordered" evidence="1">
    <location>
        <begin position="229"/>
        <end position="513"/>
    </location>
</feature>
<feature type="compositionally biased region" description="Polar residues" evidence="1">
    <location>
        <begin position="239"/>
        <end position="254"/>
    </location>
</feature>
<feature type="compositionally biased region" description="Low complexity" evidence="1">
    <location>
        <begin position="587"/>
        <end position="617"/>
    </location>
</feature>
<reference evidence="3 4" key="1">
    <citation type="journal article" date="2004" name="Nature">
        <title>Genome evolution in yeasts.</title>
        <authorList>
            <consortium name="Genolevures"/>
            <person name="Dujon B."/>
            <person name="Sherman D."/>
            <person name="Fischer G."/>
            <person name="Durrens P."/>
            <person name="Casaregola S."/>
            <person name="Lafontaine I."/>
            <person name="de Montigny J."/>
            <person name="Marck C."/>
            <person name="Neuveglise C."/>
            <person name="Talla E."/>
            <person name="Goffard N."/>
            <person name="Frangeul L."/>
            <person name="Aigle M."/>
            <person name="Anthouard V."/>
            <person name="Babour A."/>
            <person name="Barbe V."/>
            <person name="Barnay S."/>
            <person name="Blanchin S."/>
            <person name="Beckerich J.M."/>
            <person name="Beyne E."/>
            <person name="Bleykasten C."/>
            <person name="Boisrame A."/>
            <person name="Boyer J."/>
            <person name="Cattolico L."/>
            <person name="Confanioleri F."/>
            <person name="de Daruvar A."/>
            <person name="Despons L."/>
            <person name="Fabre E."/>
            <person name="Fairhead C."/>
            <person name="Ferry-Dumazet H."/>
            <person name="Groppi A."/>
            <person name="Hantraye F."/>
            <person name="Hennequin C."/>
            <person name="Jauniaux N."/>
            <person name="Joyet P."/>
            <person name="Kachouri R."/>
            <person name="Kerrest A."/>
            <person name="Koszul R."/>
            <person name="Lemaire M."/>
            <person name="Lesur I."/>
            <person name="Ma L."/>
            <person name="Muller H."/>
            <person name="Nicaud J.M."/>
            <person name="Nikolski M."/>
            <person name="Oztas S."/>
            <person name="Ozier-Kalogeropoulos O."/>
            <person name="Pellenz S."/>
            <person name="Potier S."/>
            <person name="Richard G.F."/>
            <person name="Straub M.L."/>
            <person name="Suleau A."/>
            <person name="Swennene D."/>
            <person name="Tekaia F."/>
            <person name="Wesolowski-Louvel M."/>
            <person name="Westhof E."/>
            <person name="Wirth B."/>
            <person name="Zeniou-Meyer M."/>
            <person name="Zivanovic I."/>
            <person name="Bolotin-Fukuhara M."/>
            <person name="Thierry A."/>
            <person name="Bouchier C."/>
            <person name="Caudron B."/>
            <person name="Scarpelli C."/>
            <person name="Gaillardin C."/>
            <person name="Weissenbach J."/>
            <person name="Wincker P."/>
            <person name="Souciet J.L."/>
        </authorList>
    </citation>
    <scope>NUCLEOTIDE SEQUENCE [LARGE SCALE GENOMIC DNA]</scope>
    <source>
        <strain evidence="4">ATCC 36239 / CBS 767 / BCRC 21394 / JCM 1990 / NBRC 0083 / IGC 2968</strain>
    </source>
</reference>
<keyword evidence="4" id="KW-1185">Reference proteome</keyword>
<dbReference type="RefSeq" id="XP_458607.2">
    <property type="nucleotide sequence ID" value="XM_458607.1"/>
</dbReference>
<proteinExistence type="predicted"/>
<feature type="compositionally biased region" description="Low complexity" evidence="1">
    <location>
        <begin position="358"/>
        <end position="407"/>
    </location>
</feature>
<dbReference type="OrthoDB" id="331602at2759"/>
<feature type="domain" description="MHD" evidence="2">
    <location>
        <begin position="778"/>
        <end position="1014"/>
    </location>
</feature>
<organism evidence="3 4">
    <name type="scientific">Debaryomyces hansenii (strain ATCC 36239 / CBS 767 / BCRC 21394 / JCM 1990 / NBRC 0083 / IGC 2968)</name>
    <name type="common">Yeast</name>
    <name type="synonym">Torulaspora hansenii</name>
    <dbReference type="NCBI Taxonomy" id="284592"/>
    <lineage>
        <taxon>Eukaryota</taxon>
        <taxon>Fungi</taxon>
        <taxon>Dikarya</taxon>
        <taxon>Ascomycota</taxon>
        <taxon>Saccharomycotina</taxon>
        <taxon>Pichiomycetes</taxon>
        <taxon>Debaryomycetaceae</taxon>
        <taxon>Debaryomyces</taxon>
    </lineage>
</organism>
<dbReference type="Pfam" id="PF10291">
    <property type="entry name" value="muHD"/>
    <property type="match status" value="1"/>
</dbReference>
<dbReference type="InParanoid" id="Q6BT63"/>
<dbReference type="GeneID" id="2900859"/>
<dbReference type="FunCoup" id="Q6BT63">
    <property type="interactions" value="178"/>
</dbReference>
<name>Q6BT63_DEBHA</name>
<sequence length="1014" mass="113886">MAESQYSYGTSILTSKTPQEAAAILPSSINATQGLLENNLLGWFNEYTQVLQRNNQALNQLLQNGSKIFGQQQNKEYEGFHKIWNCLLSSLQVEIHSNEALFKSLKLEAIGPLKDVFQKDVRYSELLVNSQELQEISSDLSSSGSNAEMQWNMKAPQIFDNFENFKKFEAQLLFDVSYSLLNGLNTKYTKNLSNNENSVNYVLNGYKIDTEMTSYLQYLLQKKDFSPASSAPLGGVPGSRTNPRQSRQVSHSDLNSMNSSATSGSANTNSKKPSKLKSKMGSIFGRKNKSKRTSGLGGGTIPETESITSSVNNNARLNKSTDSIDNLAQNNVNRTSSVRDSRRLSELDPNTAQPHSSQQYQEKPIQQQQQQQQQPIQKVIDPRSQSQVPQQQVQQQQVQKQQVQQPQMASLNTAPLTPKPISENHQVADSPNVVKYESETSDDDFEDPNNKGNRLSMLQRHSLGGPENGSPSVDRFPNETETQYQQQAQDPSGLLSVGQHDNGRHAGRLSQSSAGKYSFEAGDEENSMNATPKQQENIFEEKVGELNIDDNSGSNGNNHFLRDAAVASGAGIAGAATMGSMYHHQQQEQPQQEQALQQNQQQQTPQQSPQQFQQYEPQEQDQYEYPPEQYQNTQQYQQPSFQRQQENQEAQQFIPQQQKQPPQYQQENQQNAELLQQKGSGLPPPPPKARKVLHREPSLRNQGTSSPKDVPSLVSVPSNSTDSRANRRDIHSQMFHNLPNARASVIQQPTLVSQDTGNSLLRNSDYFKHFDSTSYVESNGLNSSIAEVINVNIKNDQLMKSQIIGEIAFNYKKQLNEQIEPIIIRIPNQFDKIILNNTYIEKLSNEEFNINPELIVSKTLGGMKYLKSITFEEVPVLIQQIWKFENHQSSLMISLKLNPNYSSNLVLNNLVISVALDSSCETINASSRPQGSFNKDKNRITWRYTQPLNLSTNNLEEKLIARFATNGVGSEHESGIQVKFSIHDPPHQSNILNYRNEPIPCVKNLITGSYSSHS</sequence>
<feature type="compositionally biased region" description="Low complexity" evidence="1">
    <location>
        <begin position="255"/>
        <end position="270"/>
    </location>
</feature>
<dbReference type="eggNOG" id="ENOG502QQAW">
    <property type="taxonomic scope" value="Eukaryota"/>
</dbReference>
<dbReference type="CDD" id="cd09264">
    <property type="entry name" value="AP_Syp1_MHD"/>
    <property type="match status" value="1"/>
</dbReference>
<dbReference type="InterPro" id="IPR028565">
    <property type="entry name" value="MHD"/>
</dbReference>
<accession>Q6BT63</accession>
<feature type="region of interest" description="Disordered" evidence="1">
    <location>
        <begin position="580"/>
        <end position="725"/>
    </location>
</feature>
<dbReference type="PROSITE" id="PS51072">
    <property type="entry name" value="MHD"/>
    <property type="match status" value="1"/>
</dbReference>
<dbReference type="AlphaFoldDB" id="Q6BT63"/>
<dbReference type="EMBL" id="CR382136">
    <property type="protein sequence ID" value="CAG86742.2"/>
    <property type="molecule type" value="Genomic_DNA"/>
</dbReference>
<dbReference type="Gene3D" id="1.20.1270.60">
    <property type="entry name" value="Arfaptin homology (AH) domain/BAR domain"/>
    <property type="match status" value="1"/>
</dbReference>
<dbReference type="VEuPathDB" id="FungiDB:DEHA2D03212g"/>
<gene>
    <name evidence="3" type="ordered locus">DEHA2D03212g</name>
</gene>
<dbReference type="OMA" id="NRITWRY"/>
<protein>
    <submittedName>
        <fullName evidence="3">DEHA2D03212p</fullName>
    </submittedName>
</protein>
<feature type="compositionally biased region" description="Basic and acidic residues" evidence="1">
    <location>
        <begin position="337"/>
        <end position="346"/>
    </location>
</feature>